<dbReference type="PROSITE" id="PS50088">
    <property type="entry name" value="ANK_REPEAT"/>
    <property type="match status" value="1"/>
</dbReference>
<dbReference type="SUPFAM" id="SSF48403">
    <property type="entry name" value="Ankyrin repeat"/>
    <property type="match status" value="1"/>
</dbReference>
<keyword evidence="5" id="KW-1185">Reference proteome</keyword>
<protein>
    <recommendedName>
        <fullName evidence="6">Ankyrin repeat protein</fullName>
    </recommendedName>
</protein>
<gene>
    <name evidence="4" type="ORF">M9Y10_022868</name>
</gene>
<dbReference type="InterPro" id="IPR002110">
    <property type="entry name" value="Ankyrin_rpt"/>
</dbReference>
<evidence type="ECO:0000256" key="2">
    <source>
        <dbReference type="ARBA" id="ARBA00023043"/>
    </source>
</evidence>
<sequence length="291" mass="33741">MYNNMSLFEYTIQNEGFEIADSIIRQPSITVFSEFSSYFAGIEPNKYLEESTTLIEQTDNDSDFEDSYAFNLIHFFDQKNSNDECINQVVQKNKEFLACIAAQYLNEDEFVGFLEKFKIEVSSIYKENKLTPIISSIANKKYDVLKIIITKYKDEVNINSAYLPIELTALHILSYQKRQLREGDKILLSLNDLDVNKHEKTHSFTPLHLAVLNHNCEFIRLLLNHPGIDINCQDCENNTPLHHAFSFRISCSLGISFETNIEVLKLLLDCTNKKIDTIAKNKRVPFLVFFY</sequence>
<dbReference type="PANTHER" id="PTHR24141">
    <property type="entry name" value="2-5A-DEPENDENT RIBONUCLEASE"/>
    <property type="match status" value="1"/>
</dbReference>
<organism evidence="4 5">
    <name type="scientific">Tritrichomonas musculus</name>
    <dbReference type="NCBI Taxonomy" id="1915356"/>
    <lineage>
        <taxon>Eukaryota</taxon>
        <taxon>Metamonada</taxon>
        <taxon>Parabasalia</taxon>
        <taxon>Tritrichomonadida</taxon>
        <taxon>Tritrichomonadidae</taxon>
        <taxon>Tritrichomonas</taxon>
    </lineage>
</organism>
<feature type="repeat" description="ANK" evidence="3">
    <location>
        <begin position="202"/>
        <end position="235"/>
    </location>
</feature>
<dbReference type="Proteomes" id="UP001470230">
    <property type="component" value="Unassembled WGS sequence"/>
</dbReference>
<evidence type="ECO:0000256" key="1">
    <source>
        <dbReference type="ARBA" id="ARBA00022737"/>
    </source>
</evidence>
<name>A0ABR2KTJ9_9EUKA</name>
<dbReference type="Pfam" id="PF12796">
    <property type="entry name" value="Ank_2"/>
    <property type="match status" value="1"/>
</dbReference>
<keyword evidence="2 3" id="KW-0040">ANK repeat</keyword>
<evidence type="ECO:0008006" key="6">
    <source>
        <dbReference type="Google" id="ProtNLM"/>
    </source>
</evidence>
<dbReference type="PANTHER" id="PTHR24141:SF1">
    <property type="entry name" value="2-5A-DEPENDENT RIBONUCLEASE"/>
    <property type="match status" value="1"/>
</dbReference>
<dbReference type="Gene3D" id="1.25.40.20">
    <property type="entry name" value="Ankyrin repeat-containing domain"/>
    <property type="match status" value="1"/>
</dbReference>
<evidence type="ECO:0000313" key="5">
    <source>
        <dbReference type="Proteomes" id="UP001470230"/>
    </source>
</evidence>
<reference evidence="4 5" key="1">
    <citation type="submission" date="2024-04" db="EMBL/GenBank/DDBJ databases">
        <title>Tritrichomonas musculus Genome.</title>
        <authorList>
            <person name="Alves-Ferreira E."/>
            <person name="Grigg M."/>
            <person name="Lorenzi H."/>
            <person name="Galac M."/>
        </authorList>
    </citation>
    <scope>NUCLEOTIDE SEQUENCE [LARGE SCALE GENOMIC DNA]</scope>
    <source>
        <strain evidence="4 5">EAF2021</strain>
    </source>
</reference>
<dbReference type="SMART" id="SM00248">
    <property type="entry name" value="ANK"/>
    <property type="match status" value="3"/>
</dbReference>
<proteinExistence type="predicted"/>
<evidence type="ECO:0000256" key="3">
    <source>
        <dbReference type="PROSITE-ProRule" id="PRU00023"/>
    </source>
</evidence>
<dbReference type="EMBL" id="JAPFFF010000003">
    <property type="protein sequence ID" value="KAK8894434.1"/>
    <property type="molecule type" value="Genomic_DNA"/>
</dbReference>
<comment type="caution">
    <text evidence="4">The sequence shown here is derived from an EMBL/GenBank/DDBJ whole genome shotgun (WGS) entry which is preliminary data.</text>
</comment>
<accession>A0ABR2KTJ9</accession>
<dbReference type="PROSITE" id="PS50297">
    <property type="entry name" value="ANK_REP_REGION"/>
    <property type="match status" value="1"/>
</dbReference>
<dbReference type="InterPro" id="IPR036770">
    <property type="entry name" value="Ankyrin_rpt-contain_sf"/>
</dbReference>
<evidence type="ECO:0000313" key="4">
    <source>
        <dbReference type="EMBL" id="KAK8894434.1"/>
    </source>
</evidence>
<keyword evidence="1" id="KW-0677">Repeat</keyword>